<dbReference type="Proteomes" id="UP000240934">
    <property type="component" value="Segment"/>
</dbReference>
<organism evidence="1 2">
    <name type="scientific">Aeromonas phage Ah1</name>
    <dbReference type="NCBI Taxonomy" id="2053701"/>
    <lineage>
        <taxon>Viruses</taxon>
        <taxon>Duplodnaviria</taxon>
        <taxon>Heunggongvirae</taxon>
        <taxon>Uroviricota</taxon>
        <taxon>Caudoviricetes</taxon>
        <taxon>Pantevenvirales</taxon>
        <taxon>Straboviridae</taxon>
        <taxon>Cinqassovirus</taxon>
        <taxon>Cinqassovirus ah1</taxon>
    </lineage>
</organism>
<evidence type="ECO:0000313" key="1">
    <source>
        <dbReference type="EMBL" id="AUE22784.1"/>
    </source>
</evidence>
<sequence length="39" mass="4564">MSIKEMLMTEHRPFHTLLQKQTKTHCPTIYGLSQLVPKP</sequence>
<evidence type="ECO:0000313" key="2">
    <source>
        <dbReference type="Proteomes" id="UP000240934"/>
    </source>
</evidence>
<reference evidence="1 2" key="1">
    <citation type="submission" date="2017-10" db="EMBL/GenBank/DDBJ databases">
        <title>Antibacterial composition for extension of chilled fish shelf life and decreasing of risk of food-borne infections, bacteriophage strains for its preparation.</title>
        <authorList>
            <person name="Zulkarneev E.R."/>
            <person name="Aleshkin A.V."/>
            <person name="Rubalsky O.V."/>
            <person name="Kiseleva I.A."/>
            <person name="Rubalskii E.O."/>
            <person name="Lebedev S.N."/>
        </authorList>
    </citation>
    <scope>NUCLEOTIDE SEQUENCE [LARGE SCALE GENOMIC DNA]</scope>
</reference>
<gene>
    <name evidence="1" type="ORF">Ah1_00266</name>
</gene>
<dbReference type="EMBL" id="MG250483">
    <property type="protein sequence ID" value="AUE22784.1"/>
    <property type="molecule type" value="Genomic_DNA"/>
</dbReference>
<name>A0A2H4YFM4_9CAUD</name>
<protein>
    <submittedName>
        <fullName evidence="1">Uncharacterized protein</fullName>
    </submittedName>
</protein>
<accession>A0A2H4YFM4</accession>
<proteinExistence type="predicted"/>
<keyword evidence="2" id="KW-1185">Reference proteome</keyword>